<dbReference type="Pfam" id="PF12806">
    <property type="entry name" value="Acyl-CoA_dh_C"/>
    <property type="match status" value="1"/>
</dbReference>
<evidence type="ECO:0000259" key="3">
    <source>
        <dbReference type="Pfam" id="PF12806"/>
    </source>
</evidence>
<dbReference type="AlphaFoldDB" id="X1HJ62"/>
<reference evidence="4" key="1">
    <citation type="journal article" date="2014" name="Front. Microbiol.">
        <title>High frequency of phylogenetically diverse reductive dehalogenase-homologous genes in deep subseafloor sedimentary metagenomes.</title>
        <authorList>
            <person name="Kawai M."/>
            <person name="Futagami T."/>
            <person name="Toyoda A."/>
            <person name="Takaki Y."/>
            <person name="Nishi S."/>
            <person name="Hori S."/>
            <person name="Arai W."/>
            <person name="Tsubouchi T."/>
            <person name="Morono Y."/>
            <person name="Uchiyama I."/>
            <person name="Ito T."/>
            <person name="Fujiyama A."/>
            <person name="Inagaki F."/>
            <person name="Takami H."/>
        </authorList>
    </citation>
    <scope>NUCLEOTIDE SEQUENCE</scope>
    <source>
        <strain evidence="4">Expedition CK06-06</strain>
    </source>
</reference>
<feature type="non-terminal residue" evidence="4">
    <location>
        <position position="1"/>
    </location>
</feature>
<organism evidence="4">
    <name type="scientific">marine sediment metagenome</name>
    <dbReference type="NCBI Taxonomy" id="412755"/>
    <lineage>
        <taxon>unclassified sequences</taxon>
        <taxon>metagenomes</taxon>
        <taxon>ecological metagenomes</taxon>
    </lineage>
</organism>
<evidence type="ECO:0000256" key="2">
    <source>
        <dbReference type="ARBA" id="ARBA00023002"/>
    </source>
</evidence>
<dbReference type="InterPro" id="IPR036250">
    <property type="entry name" value="AcylCo_DH-like_C"/>
</dbReference>
<dbReference type="GO" id="GO:0016627">
    <property type="term" value="F:oxidoreductase activity, acting on the CH-CH group of donors"/>
    <property type="evidence" value="ECO:0007669"/>
    <property type="project" value="InterPro"/>
</dbReference>
<accession>X1HJ62</accession>
<evidence type="ECO:0000256" key="1">
    <source>
        <dbReference type="ARBA" id="ARBA00001974"/>
    </source>
</evidence>
<keyword evidence="2" id="KW-0560">Oxidoreductase</keyword>
<dbReference type="EMBL" id="BARU01027081">
    <property type="protein sequence ID" value="GAH70176.1"/>
    <property type="molecule type" value="Genomic_DNA"/>
</dbReference>
<comment type="cofactor">
    <cofactor evidence="1">
        <name>FAD</name>
        <dbReference type="ChEBI" id="CHEBI:57692"/>
    </cofactor>
</comment>
<dbReference type="SUPFAM" id="SSF47203">
    <property type="entry name" value="Acyl-CoA dehydrogenase C-terminal domain-like"/>
    <property type="match status" value="1"/>
</dbReference>
<comment type="caution">
    <text evidence="4">The sequence shown here is derived from an EMBL/GenBank/DDBJ whole genome shotgun (WGS) entry which is preliminary data.</text>
</comment>
<dbReference type="InterPro" id="IPR052166">
    <property type="entry name" value="Diverse_Acyl-CoA_DH"/>
</dbReference>
<name>X1HJ62_9ZZZZ</name>
<dbReference type="PANTHER" id="PTHR42803:SF1">
    <property type="entry name" value="BROAD-SPECIFICITY LINEAR ACYL-COA DEHYDROGENASE FADE5"/>
    <property type="match status" value="1"/>
</dbReference>
<dbReference type="Gene3D" id="1.20.140.10">
    <property type="entry name" value="Butyryl-CoA Dehydrogenase, subunit A, domain 3"/>
    <property type="match status" value="1"/>
</dbReference>
<dbReference type="PANTHER" id="PTHR42803">
    <property type="entry name" value="ACYL-COA DEHYDROGENASE"/>
    <property type="match status" value="1"/>
</dbReference>
<dbReference type="InterPro" id="IPR025878">
    <property type="entry name" value="Acyl-CoA_dh-like_C_dom"/>
</dbReference>
<feature type="domain" description="Acetyl-CoA dehydrogenase-like C-terminal" evidence="3">
    <location>
        <begin position="42"/>
        <end position="184"/>
    </location>
</feature>
<evidence type="ECO:0000313" key="4">
    <source>
        <dbReference type="EMBL" id="GAH70176.1"/>
    </source>
</evidence>
<sequence>VSVLLRDAKIGSIYEGTTGIQALDLLGRKVAMRSGALFLNFMGLLNAFVEEHLEHPELGRYVSSLREAKDTLAQTTMTLGTKGMSGDVVYPMLHATPYCFMFGHVACSYFILNQAIVAYDKLQHLFDEAGERGDEGRREFLHRHPDARFYANKIETAKFFVAHILPGVYGIARSVDLDDHSAMDAIL</sequence>
<gene>
    <name evidence="4" type="ORF">S03H2_43414</name>
</gene>
<protein>
    <recommendedName>
        <fullName evidence="3">Acetyl-CoA dehydrogenase-like C-terminal domain-containing protein</fullName>
    </recommendedName>
</protein>
<proteinExistence type="predicted"/>